<sequence length="389" mass="44931">MRLGFIEILNLLSFHLAQIKTVLLIRDLCYQRISRTLYLLEPEDGCSFSGYCWCGSFKKKCKRCHLRNTLEAKLKLPLRNAQVIFDLAGDDTNVIFHTENKSSNRSKRKCSIKLESGGDHRYQIENSCNGLLCLTDGLGYDNVVVCNPILGEFIYLPKSSHDGYYNSWFRVGLGFSPKNNQYKVFRVFSRLTTDPATEWLWRGTNTSEIHTLGTVSWRSVDIAALKLHFDRGPIYLNGALHWIDFGVIEGCLCVYDPYVHDHIEVWVMKEFGVRESWTKLISTSILNDEAPEYHYRPISLLNIGALLMFHRSQSDLMYYDDLRGLRYKHLEFIGNISEFEAITDIPSFNSLKDILMTANVEVLNINSSTSSGTFLLFTYFMWYWTSASW</sequence>
<dbReference type="Proteomes" id="UP001187192">
    <property type="component" value="Unassembled WGS sequence"/>
</dbReference>
<dbReference type="PANTHER" id="PTHR31672:SF13">
    <property type="entry name" value="F-BOX PROTEIN CPR30-LIKE"/>
    <property type="match status" value="1"/>
</dbReference>
<feature type="chain" id="PRO_5041713584" description="F-box associated beta-propeller type 1 domain-containing protein" evidence="1">
    <location>
        <begin position="20"/>
        <end position="389"/>
    </location>
</feature>
<keyword evidence="1" id="KW-0732">Signal</keyword>
<dbReference type="Pfam" id="PF07734">
    <property type="entry name" value="FBA_1"/>
    <property type="match status" value="1"/>
</dbReference>
<evidence type="ECO:0000259" key="2">
    <source>
        <dbReference type="Pfam" id="PF07734"/>
    </source>
</evidence>
<dbReference type="PANTHER" id="PTHR31672">
    <property type="entry name" value="BNACNNG10540D PROTEIN"/>
    <property type="match status" value="1"/>
</dbReference>
<comment type="caution">
    <text evidence="3">The sequence shown here is derived from an EMBL/GenBank/DDBJ whole genome shotgun (WGS) entry which is preliminary data.</text>
</comment>
<evidence type="ECO:0000313" key="4">
    <source>
        <dbReference type="Proteomes" id="UP001187192"/>
    </source>
</evidence>
<dbReference type="NCBIfam" id="TIGR01640">
    <property type="entry name" value="F_box_assoc_1"/>
    <property type="match status" value="1"/>
</dbReference>
<organism evidence="3 4">
    <name type="scientific">Ficus carica</name>
    <name type="common">Common fig</name>
    <dbReference type="NCBI Taxonomy" id="3494"/>
    <lineage>
        <taxon>Eukaryota</taxon>
        <taxon>Viridiplantae</taxon>
        <taxon>Streptophyta</taxon>
        <taxon>Embryophyta</taxon>
        <taxon>Tracheophyta</taxon>
        <taxon>Spermatophyta</taxon>
        <taxon>Magnoliopsida</taxon>
        <taxon>eudicotyledons</taxon>
        <taxon>Gunneridae</taxon>
        <taxon>Pentapetalae</taxon>
        <taxon>rosids</taxon>
        <taxon>fabids</taxon>
        <taxon>Rosales</taxon>
        <taxon>Moraceae</taxon>
        <taxon>Ficeae</taxon>
        <taxon>Ficus</taxon>
    </lineage>
</organism>
<feature type="domain" description="F-box associated beta-propeller type 1" evidence="2">
    <location>
        <begin position="104"/>
        <end position="244"/>
    </location>
</feature>
<dbReference type="InterPro" id="IPR006527">
    <property type="entry name" value="F-box-assoc_dom_typ1"/>
</dbReference>
<dbReference type="AlphaFoldDB" id="A0AA87ZPD1"/>
<protein>
    <recommendedName>
        <fullName evidence="2">F-box associated beta-propeller type 1 domain-containing protein</fullName>
    </recommendedName>
</protein>
<evidence type="ECO:0000256" key="1">
    <source>
        <dbReference type="SAM" id="SignalP"/>
    </source>
</evidence>
<proteinExistence type="predicted"/>
<evidence type="ECO:0000313" key="3">
    <source>
        <dbReference type="EMBL" id="GMN27531.1"/>
    </source>
</evidence>
<gene>
    <name evidence="3" type="ORF">TIFTF001_001681</name>
</gene>
<accession>A0AA87ZPD1</accession>
<reference evidence="3" key="1">
    <citation type="submission" date="2023-07" db="EMBL/GenBank/DDBJ databases">
        <title>draft genome sequence of fig (Ficus carica).</title>
        <authorList>
            <person name="Takahashi T."/>
            <person name="Nishimura K."/>
        </authorList>
    </citation>
    <scope>NUCLEOTIDE SEQUENCE</scope>
</reference>
<dbReference type="EMBL" id="BTGU01000002">
    <property type="protein sequence ID" value="GMN27531.1"/>
    <property type="molecule type" value="Genomic_DNA"/>
</dbReference>
<feature type="signal peptide" evidence="1">
    <location>
        <begin position="1"/>
        <end position="19"/>
    </location>
</feature>
<dbReference type="InterPro" id="IPR050796">
    <property type="entry name" value="SCF_F-box_component"/>
</dbReference>
<dbReference type="InterPro" id="IPR017451">
    <property type="entry name" value="F-box-assoc_interact_dom"/>
</dbReference>
<name>A0AA87ZPD1_FICCA</name>
<keyword evidence="4" id="KW-1185">Reference proteome</keyword>